<name>A0A9X3XTA1_9CLOT</name>
<protein>
    <submittedName>
        <fullName evidence="1">Uncharacterized protein</fullName>
    </submittedName>
</protein>
<keyword evidence="2" id="KW-1185">Reference proteome</keyword>
<accession>A0A9X3XTA1</accession>
<dbReference type="Proteomes" id="UP001141183">
    <property type="component" value="Unassembled WGS sequence"/>
</dbReference>
<sequence>MLDNKSLIVLAYLKNYFKTNTKPITALEINIKELTFDDIEKAIEILVDRGCITLTEKAYLHPSIESVNY</sequence>
<proteinExistence type="predicted"/>
<dbReference type="EMBL" id="JAMRYU010000133">
    <property type="protein sequence ID" value="MDC4242747.1"/>
    <property type="molecule type" value="Genomic_DNA"/>
</dbReference>
<reference evidence="1" key="1">
    <citation type="submission" date="2022-05" db="EMBL/GenBank/DDBJ databases">
        <title>Draft genome sequence of Clostridium tertium strain CP3 isolated from Peru.</title>
        <authorList>
            <person name="Hurtado R."/>
            <person name="Lima L."/>
            <person name="Sousa T."/>
            <person name="Jaiswal A.K."/>
            <person name="Tiwari S."/>
            <person name="Maturrano L."/>
            <person name="Brenig B."/>
            <person name="Azevedo V."/>
        </authorList>
    </citation>
    <scope>NUCLEOTIDE SEQUENCE</scope>
    <source>
        <strain evidence="1">CP3</strain>
    </source>
</reference>
<dbReference type="AlphaFoldDB" id="A0A9X3XTA1"/>
<evidence type="ECO:0000313" key="1">
    <source>
        <dbReference type="EMBL" id="MDC4242747.1"/>
    </source>
</evidence>
<gene>
    <name evidence="1" type="ORF">NE398_21760</name>
</gene>
<dbReference type="RefSeq" id="WP_272470973.1">
    <property type="nucleotide sequence ID" value="NZ_JAMRYU010000133.1"/>
</dbReference>
<evidence type="ECO:0000313" key="2">
    <source>
        <dbReference type="Proteomes" id="UP001141183"/>
    </source>
</evidence>
<organism evidence="1 2">
    <name type="scientific">Clostridium tertium</name>
    <dbReference type="NCBI Taxonomy" id="1559"/>
    <lineage>
        <taxon>Bacteria</taxon>
        <taxon>Bacillati</taxon>
        <taxon>Bacillota</taxon>
        <taxon>Clostridia</taxon>
        <taxon>Eubacteriales</taxon>
        <taxon>Clostridiaceae</taxon>
        <taxon>Clostridium</taxon>
    </lineage>
</organism>
<comment type="caution">
    <text evidence="1">The sequence shown here is derived from an EMBL/GenBank/DDBJ whole genome shotgun (WGS) entry which is preliminary data.</text>
</comment>